<protein>
    <submittedName>
        <fullName evidence="2">Uncharacterized protein</fullName>
    </submittedName>
</protein>
<evidence type="ECO:0000313" key="2">
    <source>
        <dbReference type="EMBL" id="TDL18648.1"/>
    </source>
</evidence>
<keyword evidence="1" id="KW-0472">Membrane</keyword>
<evidence type="ECO:0000256" key="1">
    <source>
        <dbReference type="SAM" id="Phobius"/>
    </source>
</evidence>
<name>A0A4Y7PU82_9AGAM</name>
<accession>A0A4Y7PU82</accession>
<sequence length="312" mass="35018">MTRHDTSEVHNLSVRTEVNSPSFPIMLSEFISLQLTVQLATAIIGFILDILVFTLTFAKTIHHAKGMRNAGLGSGLGYFILRDGSINTDLTYKDPQERYIFCSLHFSVFKYPDGTIGEWGVLSNLLINRLVLNLRRVSHLQVGNASTIGTIREPVFATNSFLGNLGAPLRVGSDDDDGIEELCIDDETEVVEESRIVDRSDTIKDIRDPSDGVYLLSNIADDNRVSVFVSNIDSRESLQLGFGNERVAAYDRANRSTANWAWTSKFSNTTYRNNGKALFLEETYQQGCIASTNPLFAERPFLQRRRSQRSYE</sequence>
<organism evidence="2 3">
    <name type="scientific">Rickenella mellea</name>
    <dbReference type="NCBI Taxonomy" id="50990"/>
    <lineage>
        <taxon>Eukaryota</taxon>
        <taxon>Fungi</taxon>
        <taxon>Dikarya</taxon>
        <taxon>Basidiomycota</taxon>
        <taxon>Agaricomycotina</taxon>
        <taxon>Agaricomycetes</taxon>
        <taxon>Hymenochaetales</taxon>
        <taxon>Rickenellaceae</taxon>
        <taxon>Rickenella</taxon>
    </lineage>
</organism>
<keyword evidence="3" id="KW-1185">Reference proteome</keyword>
<keyword evidence="1" id="KW-0812">Transmembrane</keyword>
<keyword evidence="1" id="KW-1133">Transmembrane helix</keyword>
<proteinExistence type="predicted"/>
<dbReference type="VEuPathDB" id="FungiDB:BD410DRAFT_830798"/>
<dbReference type="AlphaFoldDB" id="A0A4Y7PU82"/>
<dbReference type="Proteomes" id="UP000294933">
    <property type="component" value="Unassembled WGS sequence"/>
</dbReference>
<evidence type="ECO:0000313" key="3">
    <source>
        <dbReference type="Proteomes" id="UP000294933"/>
    </source>
</evidence>
<reference evidence="2 3" key="1">
    <citation type="submission" date="2018-06" db="EMBL/GenBank/DDBJ databases">
        <title>A transcriptomic atlas of mushroom development highlights an independent origin of complex multicellularity.</title>
        <authorList>
            <consortium name="DOE Joint Genome Institute"/>
            <person name="Krizsan K."/>
            <person name="Almasi E."/>
            <person name="Merenyi Z."/>
            <person name="Sahu N."/>
            <person name="Viragh M."/>
            <person name="Koszo T."/>
            <person name="Mondo S."/>
            <person name="Kiss B."/>
            <person name="Balint B."/>
            <person name="Kues U."/>
            <person name="Barry K."/>
            <person name="Hegedus J.C."/>
            <person name="Henrissat B."/>
            <person name="Johnson J."/>
            <person name="Lipzen A."/>
            <person name="Ohm R."/>
            <person name="Nagy I."/>
            <person name="Pangilinan J."/>
            <person name="Yan J."/>
            <person name="Xiong Y."/>
            <person name="Grigoriev I.V."/>
            <person name="Hibbett D.S."/>
            <person name="Nagy L.G."/>
        </authorList>
    </citation>
    <scope>NUCLEOTIDE SEQUENCE [LARGE SCALE GENOMIC DNA]</scope>
    <source>
        <strain evidence="2 3">SZMC22713</strain>
    </source>
</reference>
<gene>
    <name evidence="2" type="ORF">BD410DRAFT_830798</name>
</gene>
<dbReference type="EMBL" id="ML170205">
    <property type="protein sequence ID" value="TDL18648.1"/>
    <property type="molecule type" value="Genomic_DNA"/>
</dbReference>
<feature type="transmembrane region" description="Helical" evidence="1">
    <location>
        <begin position="35"/>
        <end position="58"/>
    </location>
</feature>